<dbReference type="EMBL" id="HG994580">
    <property type="protein sequence ID" value="CAF2768634.1"/>
    <property type="molecule type" value="Genomic_DNA"/>
</dbReference>
<keyword evidence="2" id="KW-1185">Reference proteome</keyword>
<dbReference type="Proteomes" id="UP000675881">
    <property type="component" value="Chromosome 1"/>
</dbReference>
<organism evidence="1 2">
    <name type="scientific">Lepeophtheirus salmonis</name>
    <name type="common">Salmon louse</name>
    <name type="synonym">Caligus salmonis</name>
    <dbReference type="NCBI Taxonomy" id="72036"/>
    <lineage>
        <taxon>Eukaryota</taxon>
        <taxon>Metazoa</taxon>
        <taxon>Ecdysozoa</taxon>
        <taxon>Arthropoda</taxon>
        <taxon>Crustacea</taxon>
        <taxon>Multicrustacea</taxon>
        <taxon>Hexanauplia</taxon>
        <taxon>Copepoda</taxon>
        <taxon>Siphonostomatoida</taxon>
        <taxon>Caligidae</taxon>
        <taxon>Lepeophtheirus</taxon>
    </lineage>
</organism>
<protein>
    <submittedName>
        <fullName evidence="1">(salmon louse) hypothetical protein</fullName>
    </submittedName>
</protein>
<sequence length="103" mass="12293">MSLSFERQQLEEKLLDSENRLGKATQQITQLENQIKELEILSRRASRSKQLAFRYNYRLRLSVLTGIKMMYSHYCSSKQEETNLLRSQVYGEYLEDTHRNESI</sequence>
<reference evidence="1" key="1">
    <citation type="submission" date="2021-02" db="EMBL/GenBank/DDBJ databases">
        <authorList>
            <person name="Bekaert M."/>
        </authorList>
    </citation>
    <scope>NUCLEOTIDE SEQUENCE</scope>
    <source>
        <strain evidence="1">IoA-00</strain>
    </source>
</reference>
<dbReference type="AlphaFoldDB" id="A0A7R8CCG9"/>
<accession>A0A7R8CCG9</accession>
<name>A0A7R8CCG9_LEPSM</name>
<gene>
    <name evidence="1" type="ORF">LSAA_2152</name>
</gene>
<proteinExistence type="predicted"/>
<evidence type="ECO:0000313" key="2">
    <source>
        <dbReference type="Proteomes" id="UP000675881"/>
    </source>
</evidence>
<evidence type="ECO:0000313" key="1">
    <source>
        <dbReference type="EMBL" id="CAF2768634.1"/>
    </source>
</evidence>
<dbReference type="OMA" id="GIKMMYY"/>